<reference evidence="4" key="3">
    <citation type="journal article" date="2005" name="Nature">
        <title>The map-based sequence of the rice genome.</title>
        <authorList>
            <consortium name="International rice genome sequencing project (IRGSP)"/>
            <person name="Matsumoto T."/>
            <person name="Wu J."/>
            <person name="Kanamori H."/>
            <person name="Katayose Y."/>
            <person name="Fujisawa M."/>
            <person name="Namiki N."/>
            <person name="Mizuno H."/>
            <person name="Yamamoto K."/>
            <person name="Antonio B.A."/>
            <person name="Baba T."/>
            <person name="Sakata K."/>
            <person name="Nagamura Y."/>
            <person name="Aoki H."/>
            <person name="Arikawa K."/>
            <person name="Arita K."/>
            <person name="Bito T."/>
            <person name="Chiden Y."/>
            <person name="Fujitsuka N."/>
            <person name="Fukunaka R."/>
            <person name="Hamada M."/>
            <person name="Harada C."/>
            <person name="Hayashi A."/>
            <person name="Hijishita S."/>
            <person name="Honda M."/>
            <person name="Hosokawa S."/>
            <person name="Ichikawa Y."/>
            <person name="Idonuma A."/>
            <person name="Iijima M."/>
            <person name="Ikeda M."/>
            <person name="Ikeno M."/>
            <person name="Ito K."/>
            <person name="Ito S."/>
            <person name="Ito T."/>
            <person name="Ito Y."/>
            <person name="Ito Y."/>
            <person name="Iwabuchi A."/>
            <person name="Kamiya K."/>
            <person name="Karasawa W."/>
            <person name="Kurita K."/>
            <person name="Katagiri S."/>
            <person name="Kikuta A."/>
            <person name="Kobayashi H."/>
            <person name="Kobayashi N."/>
            <person name="Machita K."/>
            <person name="Maehara T."/>
            <person name="Masukawa M."/>
            <person name="Mizubayashi T."/>
            <person name="Mukai Y."/>
            <person name="Nagasaki H."/>
            <person name="Nagata Y."/>
            <person name="Naito S."/>
            <person name="Nakashima M."/>
            <person name="Nakama Y."/>
            <person name="Nakamichi Y."/>
            <person name="Nakamura M."/>
            <person name="Meguro A."/>
            <person name="Negishi M."/>
            <person name="Ohta I."/>
            <person name="Ohta T."/>
            <person name="Okamoto M."/>
            <person name="Ono N."/>
            <person name="Saji S."/>
            <person name="Sakaguchi M."/>
            <person name="Sakai K."/>
            <person name="Shibata M."/>
            <person name="Shimokawa T."/>
            <person name="Song J."/>
            <person name="Takazaki Y."/>
            <person name="Terasawa K."/>
            <person name="Tsugane M."/>
            <person name="Tsuji K."/>
            <person name="Ueda S."/>
            <person name="Waki K."/>
            <person name="Yamagata H."/>
            <person name="Yamamoto M."/>
            <person name="Yamamoto S."/>
            <person name="Yamane H."/>
            <person name="Yoshiki S."/>
            <person name="Yoshihara R."/>
            <person name="Yukawa K."/>
            <person name="Zhong H."/>
            <person name="Yano M."/>
            <person name="Yuan Q."/>
            <person name="Ouyang S."/>
            <person name="Liu J."/>
            <person name="Jones K.M."/>
            <person name="Gansberger K."/>
            <person name="Moffat K."/>
            <person name="Hill J."/>
            <person name="Bera J."/>
            <person name="Fadrosh D."/>
            <person name="Jin S."/>
            <person name="Johri S."/>
            <person name="Kim M."/>
            <person name="Overton L."/>
            <person name="Reardon M."/>
            <person name="Tsitrin T."/>
            <person name="Vuong H."/>
            <person name="Weaver B."/>
            <person name="Ciecko A."/>
            <person name="Tallon L."/>
            <person name="Jackson J."/>
            <person name="Pai G."/>
            <person name="Aken S.V."/>
            <person name="Utterback T."/>
            <person name="Reidmuller S."/>
            <person name="Feldblyum T."/>
            <person name="Hsiao J."/>
            <person name="Zismann V."/>
            <person name="Iobst S."/>
            <person name="de Vazeille A.R."/>
            <person name="Buell C.R."/>
            <person name="Ying K."/>
            <person name="Li Y."/>
            <person name="Lu T."/>
            <person name="Huang Y."/>
            <person name="Zhao Q."/>
            <person name="Feng Q."/>
            <person name="Zhang L."/>
            <person name="Zhu J."/>
            <person name="Weng Q."/>
            <person name="Mu J."/>
            <person name="Lu Y."/>
            <person name="Fan D."/>
            <person name="Liu Y."/>
            <person name="Guan J."/>
            <person name="Zhang Y."/>
            <person name="Yu S."/>
            <person name="Liu X."/>
            <person name="Zhang Y."/>
            <person name="Hong G."/>
            <person name="Han B."/>
            <person name="Choisne N."/>
            <person name="Demange N."/>
            <person name="Orjeda G."/>
            <person name="Samain S."/>
            <person name="Cattolico L."/>
            <person name="Pelletier E."/>
            <person name="Couloux A."/>
            <person name="Segurens B."/>
            <person name="Wincker P."/>
            <person name="D'Hont A."/>
            <person name="Scarpelli C."/>
            <person name="Weissenbach J."/>
            <person name="Salanoubat M."/>
            <person name="Quetier F."/>
            <person name="Yu Y."/>
            <person name="Kim H.R."/>
            <person name="Rambo T."/>
            <person name="Currie J."/>
            <person name="Collura K."/>
            <person name="Luo M."/>
            <person name="Yang T."/>
            <person name="Ammiraju J.S.S."/>
            <person name="Engler F."/>
            <person name="Soderlund C."/>
            <person name="Wing R.A."/>
            <person name="Palmer L.E."/>
            <person name="de la Bastide M."/>
            <person name="Spiegel L."/>
            <person name="Nascimento L."/>
            <person name="Zutavern T."/>
            <person name="O'Shaughnessy A."/>
            <person name="Dike S."/>
            <person name="Dedhia N."/>
            <person name="Preston R."/>
            <person name="Balija V."/>
            <person name="McCombie W.R."/>
            <person name="Chow T."/>
            <person name="Chen H."/>
            <person name="Chung M."/>
            <person name="Chen C."/>
            <person name="Shaw J."/>
            <person name="Wu H."/>
            <person name="Hsiao K."/>
            <person name="Chao Y."/>
            <person name="Chu M."/>
            <person name="Cheng C."/>
            <person name="Hour A."/>
            <person name="Lee P."/>
            <person name="Lin S."/>
            <person name="Lin Y."/>
            <person name="Liou J."/>
            <person name="Liu S."/>
            <person name="Hsing Y."/>
            <person name="Raghuvanshi S."/>
            <person name="Mohanty A."/>
            <person name="Bharti A.K."/>
            <person name="Gaur A."/>
            <person name="Gupta V."/>
            <person name="Kumar D."/>
            <person name="Ravi V."/>
            <person name="Vij S."/>
            <person name="Kapur A."/>
            <person name="Khurana P."/>
            <person name="Khurana P."/>
            <person name="Khurana J.P."/>
            <person name="Tyagi A.K."/>
            <person name="Gaikwad K."/>
            <person name="Singh A."/>
            <person name="Dalal V."/>
            <person name="Srivastava S."/>
            <person name="Dixit A."/>
            <person name="Pal A.K."/>
            <person name="Ghazi I.A."/>
            <person name="Yadav M."/>
            <person name="Pandit A."/>
            <person name="Bhargava A."/>
            <person name="Sureshbabu K."/>
            <person name="Batra K."/>
            <person name="Sharma T.R."/>
            <person name="Mohapatra T."/>
            <person name="Singh N.K."/>
            <person name="Messing J."/>
            <person name="Nelson A.B."/>
            <person name="Fuks G."/>
            <person name="Kavchok S."/>
            <person name="Keizer G."/>
            <person name="Linton E."/>
            <person name="Llaca V."/>
            <person name="Song R."/>
            <person name="Tanyolac B."/>
            <person name="Young S."/>
            <person name="Ho-Il K."/>
            <person name="Hahn J.H."/>
            <person name="Sangsakoo G."/>
            <person name="Vanavichit A."/>
            <person name="de Mattos Luiz.A.T."/>
            <person name="Zimmer P.D."/>
            <person name="Malone G."/>
            <person name="Dellagostin O."/>
            <person name="de Oliveira A.C."/>
            <person name="Bevan M."/>
            <person name="Bancroft I."/>
            <person name="Minx P."/>
            <person name="Cordum H."/>
            <person name="Wilson R."/>
            <person name="Cheng Z."/>
            <person name="Jin W."/>
            <person name="Jiang J."/>
            <person name="Leong S.A."/>
            <person name="Iwama H."/>
            <person name="Gojobori T."/>
            <person name="Itoh T."/>
            <person name="Niimura Y."/>
            <person name="Fujii Y."/>
            <person name="Habara T."/>
            <person name="Sakai H."/>
            <person name="Sato Y."/>
            <person name="Wilson G."/>
            <person name="Kumar K."/>
            <person name="McCouch S."/>
            <person name="Juretic N."/>
            <person name="Hoen D."/>
            <person name="Wright S."/>
            <person name="Bruskiewich R."/>
            <person name="Bureau T."/>
            <person name="Miyao A."/>
            <person name="Hirochika H."/>
            <person name="Nishikawa T."/>
            <person name="Kadowaki K."/>
            <person name="Sugiura M."/>
            <person name="Burr B."/>
            <person name="Sasaki T."/>
        </authorList>
    </citation>
    <scope>NUCLEOTIDE SEQUENCE [LARGE SCALE GENOMIC DNA]</scope>
    <source>
        <strain evidence="4">cv. Nipponbare</strain>
    </source>
</reference>
<accession>A0A0P0XJP2</accession>
<evidence type="ECO:0000256" key="1">
    <source>
        <dbReference type="SAM" id="MobiDB-lite"/>
    </source>
</evidence>
<sequence>MTRSSTKPDPAAATVARAISRTHGRKKSSFRAGQLRRHSGASGARARGMLGGGRAQARSWQRWPQMELELEIRGNVDKAPLFKAINSPQLSIPQAGGVVLTCRLDPMSLPKLQTIGSQQHLDVGASSG</sequence>
<gene>
    <name evidence="2" type="ORF">OJ1058_F03.22</name>
    <name evidence="3" type="ORF">OSJNBa0069P02.37</name>
</gene>
<evidence type="ECO:0000313" key="3">
    <source>
        <dbReference type="EMBL" id="BAD23547.1"/>
    </source>
</evidence>
<dbReference type="AlphaFoldDB" id="A0A0P0XJP2"/>
<feature type="region of interest" description="Disordered" evidence="1">
    <location>
        <begin position="1"/>
        <end position="60"/>
    </location>
</feature>
<feature type="compositionally biased region" description="Basic residues" evidence="1">
    <location>
        <begin position="20"/>
        <end position="39"/>
    </location>
</feature>
<reference evidence="3" key="2">
    <citation type="submission" date="2002-09" db="EMBL/GenBank/DDBJ databases">
        <title>Oryza sativa nipponbare(GA3) genomic DNA, chromosome 9, BAC clone:OSJNBa0069P02.</title>
        <authorList>
            <person name="Sasaki T."/>
            <person name="Matsumoto T."/>
            <person name="Katayose Y."/>
        </authorList>
    </citation>
    <scope>NUCLEOTIDE SEQUENCE</scope>
</reference>
<evidence type="ECO:0000313" key="4">
    <source>
        <dbReference type="Proteomes" id="UP000000763"/>
    </source>
</evidence>
<name>A0A0P0XJP2_ORYSJ</name>
<proteinExistence type="predicted"/>
<dbReference type="Proteomes" id="UP000000763">
    <property type="component" value="Chromosome 9"/>
</dbReference>
<evidence type="ECO:0000313" key="2">
    <source>
        <dbReference type="EMBL" id="BAD23379.1"/>
    </source>
</evidence>
<dbReference type="EMBL" id="AP005550">
    <property type="protein sequence ID" value="BAD23379.1"/>
    <property type="molecule type" value="Genomic_DNA"/>
</dbReference>
<reference evidence="2" key="1">
    <citation type="submission" date="2002-07" db="EMBL/GenBank/DDBJ databases">
        <title>Oryza sativa nipponbare(GA3) genomic DNA, chromosome 9, BAC clone:OJ1058_F03.</title>
        <authorList>
            <person name="Sasaki T."/>
            <person name="Matsumoto T."/>
            <person name="Hattori M."/>
            <person name="Sakaki Y."/>
            <person name="Katayose Y."/>
        </authorList>
    </citation>
    <scope>NUCLEOTIDE SEQUENCE</scope>
</reference>
<protein>
    <submittedName>
        <fullName evidence="3">Uncharacterized protein</fullName>
    </submittedName>
</protein>
<dbReference type="EMBL" id="AP005729">
    <property type="protein sequence ID" value="BAD23547.1"/>
    <property type="molecule type" value="Genomic_DNA"/>
</dbReference>
<organism evidence="3 4">
    <name type="scientific">Oryza sativa subsp. japonica</name>
    <name type="common">Rice</name>
    <dbReference type="NCBI Taxonomy" id="39947"/>
    <lineage>
        <taxon>Eukaryota</taxon>
        <taxon>Viridiplantae</taxon>
        <taxon>Streptophyta</taxon>
        <taxon>Embryophyta</taxon>
        <taxon>Tracheophyta</taxon>
        <taxon>Spermatophyta</taxon>
        <taxon>Magnoliopsida</taxon>
        <taxon>Liliopsida</taxon>
        <taxon>Poales</taxon>
        <taxon>Poaceae</taxon>
        <taxon>BOP clade</taxon>
        <taxon>Oryzoideae</taxon>
        <taxon>Oryzeae</taxon>
        <taxon>Oryzinae</taxon>
        <taxon>Oryza</taxon>
        <taxon>Oryza sativa</taxon>
    </lineage>
</organism>
<reference evidence="4" key="4">
    <citation type="journal article" date="2008" name="Nucleic Acids Res.">
        <title>The rice annotation project database (RAP-DB): 2008 update.</title>
        <authorList>
            <consortium name="The rice annotation project (RAP)"/>
        </authorList>
    </citation>
    <scope>GENOME REANNOTATION</scope>
    <source>
        <strain evidence="4">cv. Nipponbare</strain>
    </source>
</reference>